<protein>
    <recommendedName>
        <fullName evidence="2">CAAX prenyl protease 2/Lysostaphin resistance protein A-like domain-containing protein</fullName>
    </recommendedName>
</protein>
<dbReference type="GO" id="GO:0080120">
    <property type="term" value="P:CAAX-box protein maturation"/>
    <property type="evidence" value="ECO:0007669"/>
    <property type="project" value="UniProtKB-ARBA"/>
</dbReference>
<evidence type="ECO:0000259" key="2">
    <source>
        <dbReference type="Pfam" id="PF02517"/>
    </source>
</evidence>
<organism evidence="3 4">
    <name type="scientific">candidate division MSBL1 archaeon SCGC-AAA259A05</name>
    <dbReference type="NCBI Taxonomy" id="1698259"/>
    <lineage>
        <taxon>Archaea</taxon>
        <taxon>Methanobacteriati</taxon>
        <taxon>Methanobacteriota</taxon>
        <taxon>candidate division MSBL1</taxon>
    </lineage>
</organism>
<name>A0A133U9C6_9EURY</name>
<evidence type="ECO:0000313" key="4">
    <source>
        <dbReference type="Proteomes" id="UP000070163"/>
    </source>
</evidence>
<dbReference type="AlphaFoldDB" id="A0A133U9C6"/>
<dbReference type="Proteomes" id="UP000070163">
    <property type="component" value="Unassembled WGS sequence"/>
</dbReference>
<gene>
    <name evidence="3" type="ORF">AKJ57_03655</name>
</gene>
<feature type="domain" description="CAAX prenyl protease 2/Lysostaphin resistance protein A-like" evidence="2">
    <location>
        <begin position="170"/>
        <end position="262"/>
    </location>
</feature>
<accession>A0A133U9C6</accession>
<feature type="transmembrane region" description="Helical" evidence="1">
    <location>
        <begin position="6"/>
        <end position="26"/>
    </location>
</feature>
<sequence length="267" mass="28745">MNLPTFLAENWMIIVPVVLFFLALILGESEGASESVVKTGGVSNSVLSKHLFSHFPNGFYTHFREGPMTLATWIYALSLLVFAWILTNLPEFQALALPYVILGIIAIVIAFAEILSAKKTFPSAFAGLSGYNVGPGVLILSGVAVACVFIPLSFTFQVSLEVEMFAVGGFLPTLAVVGFLIPTIEEGVFSSTVGASFCEKAGAIGGIVGITAIWVAFHYYAWGPFTISEILYLGGFRVVCMAFLVKYKSFLPAWISHMAINSFTVIA</sequence>
<keyword evidence="1" id="KW-0472">Membrane</keyword>
<feature type="transmembrane region" description="Helical" evidence="1">
    <location>
        <begin position="201"/>
        <end position="221"/>
    </location>
</feature>
<evidence type="ECO:0000313" key="3">
    <source>
        <dbReference type="EMBL" id="KXA90788.1"/>
    </source>
</evidence>
<feature type="transmembrane region" description="Helical" evidence="1">
    <location>
        <begin position="92"/>
        <end position="115"/>
    </location>
</feature>
<feature type="transmembrane region" description="Helical" evidence="1">
    <location>
        <begin position="68"/>
        <end position="86"/>
    </location>
</feature>
<proteinExistence type="predicted"/>
<dbReference type="GO" id="GO:0004175">
    <property type="term" value="F:endopeptidase activity"/>
    <property type="evidence" value="ECO:0007669"/>
    <property type="project" value="UniProtKB-ARBA"/>
</dbReference>
<dbReference type="Pfam" id="PF02517">
    <property type="entry name" value="Rce1-like"/>
    <property type="match status" value="1"/>
</dbReference>
<feature type="transmembrane region" description="Helical" evidence="1">
    <location>
        <begin position="227"/>
        <end position="245"/>
    </location>
</feature>
<comment type="caution">
    <text evidence="3">The sequence shown here is derived from an EMBL/GenBank/DDBJ whole genome shotgun (WGS) entry which is preliminary data.</text>
</comment>
<reference evidence="3 4" key="1">
    <citation type="journal article" date="2016" name="Sci. Rep.">
        <title>Metabolic traits of an uncultured archaeal lineage -MSBL1- from brine pools of the Red Sea.</title>
        <authorList>
            <person name="Mwirichia R."/>
            <person name="Alam I."/>
            <person name="Rashid M."/>
            <person name="Vinu M."/>
            <person name="Ba-Alawi W."/>
            <person name="Anthony Kamau A."/>
            <person name="Kamanda Ngugi D."/>
            <person name="Goker M."/>
            <person name="Klenk H.P."/>
            <person name="Bajic V."/>
            <person name="Stingl U."/>
        </authorList>
    </citation>
    <scope>NUCLEOTIDE SEQUENCE [LARGE SCALE GENOMIC DNA]</scope>
    <source>
        <strain evidence="3">SCGC-AAA259A05</strain>
    </source>
</reference>
<keyword evidence="4" id="KW-1185">Reference proteome</keyword>
<evidence type="ECO:0000256" key="1">
    <source>
        <dbReference type="SAM" id="Phobius"/>
    </source>
</evidence>
<dbReference type="InterPro" id="IPR003675">
    <property type="entry name" value="Rce1/LyrA-like_dom"/>
</dbReference>
<feature type="transmembrane region" description="Helical" evidence="1">
    <location>
        <begin position="136"/>
        <end position="156"/>
    </location>
</feature>
<feature type="transmembrane region" description="Helical" evidence="1">
    <location>
        <begin position="162"/>
        <end position="181"/>
    </location>
</feature>
<dbReference type="EMBL" id="LHXJ01000038">
    <property type="protein sequence ID" value="KXA90788.1"/>
    <property type="molecule type" value="Genomic_DNA"/>
</dbReference>
<keyword evidence="1" id="KW-0812">Transmembrane</keyword>
<keyword evidence="1" id="KW-1133">Transmembrane helix</keyword>